<dbReference type="EMBL" id="HBGH01018131">
    <property type="protein sequence ID" value="CAD9237990.1"/>
    <property type="molecule type" value="Transcribed_RNA"/>
</dbReference>
<evidence type="ECO:0000256" key="2">
    <source>
        <dbReference type="ARBA" id="ARBA00023015"/>
    </source>
</evidence>
<keyword evidence="3" id="KW-0238">DNA-binding</keyword>
<dbReference type="GO" id="GO:0005634">
    <property type="term" value="C:nucleus"/>
    <property type="evidence" value="ECO:0007669"/>
    <property type="project" value="TreeGrafter"/>
</dbReference>
<dbReference type="AlphaFoldDB" id="A0A7S1TIZ6"/>
<keyword evidence="2" id="KW-0805">Transcription regulation</keyword>
<dbReference type="InterPro" id="IPR004827">
    <property type="entry name" value="bZIP"/>
</dbReference>
<evidence type="ECO:0000256" key="5">
    <source>
        <dbReference type="ARBA" id="ARBA00023242"/>
    </source>
</evidence>
<keyword evidence="5" id="KW-0539">Nucleus</keyword>
<dbReference type="PROSITE" id="PS00036">
    <property type="entry name" value="BZIP_BASIC"/>
    <property type="match status" value="1"/>
</dbReference>
<evidence type="ECO:0000256" key="1">
    <source>
        <dbReference type="ARBA" id="ARBA00004167"/>
    </source>
</evidence>
<feature type="region of interest" description="Disordered" evidence="7">
    <location>
        <begin position="184"/>
        <end position="230"/>
    </location>
</feature>
<feature type="domain" description="BZIP" evidence="8">
    <location>
        <begin position="231"/>
        <end position="283"/>
    </location>
</feature>
<dbReference type="GO" id="GO:0016020">
    <property type="term" value="C:membrane"/>
    <property type="evidence" value="ECO:0007669"/>
    <property type="project" value="UniProtKB-SubCell"/>
</dbReference>
<evidence type="ECO:0000256" key="4">
    <source>
        <dbReference type="ARBA" id="ARBA00023163"/>
    </source>
</evidence>
<sequence length="367" mass="40233">MEAGVWESITAPEVKDVEMTDSVQGAAVMALARSGYGELPPGWGTIRCCPGGAMESTSESDGGGDSRRSSFTLGHRLLGSVTGSHTSAKMGLGFLVQRGGTASAGETYLESLTGRRRMGLMEADEQGHGIAGESIEEELPLHMQIDISKKHPALPSKETEETNASPTRVQDFANGVPVEERVLESPVTPGSPIDPIIPLLSSPAQSPRPSRDWASSEASIASGASDTDDVEVRKEIRRMKNRESAQKSRARRVEYIENMELRVMELKDENKHLHKRLEILRRREAVARRARGGLTTMSFNEQLLQDKLERIQRQQQTCGYRLFPESSFPLCLPLQQLVGVSRVSGAQAVELVHRLVPQFLASRTPPQ</sequence>
<dbReference type="SMART" id="SM00338">
    <property type="entry name" value="BRLZ"/>
    <property type="match status" value="1"/>
</dbReference>
<name>A0A7S1TIZ6_9RHOD</name>
<dbReference type="SUPFAM" id="SSF57959">
    <property type="entry name" value="Leucine zipper domain"/>
    <property type="match status" value="1"/>
</dbReference>
<evidence type="ECO:0000256" key="3">
    <source>
        <dbReference type="ARBA" id="ARBA00023125"/>
    </source>
</evidence>
<reference evidence="9" key="1">
    <citation type="submission" date="2021-01" db="EMBL/GenBank/DDBJ databases">
        <authorList>
            <person name="Corre E."/>
            <person name="Pelletier E."/>
            <person name="Niang G."/>
            <person name="Scheremetjew M."/>
            <person name="Finn R."/>
            <person name="Kale V."/>
            <person name="Holt S."/>
            <person name="Cochrane G."/>
            <person name="Meng A."/>
            <person name="Brown T."/>
            <person name="Cohen L."/>
        </authorList>
    </citation>
    <scope>NUCLEOTIDE SEQUENCE</scope>
    <source>
        <strain evidence="9">SAG 36.94</strain>
    </source>
</reference>
<dbReference type="PRINTS" id="PR00041">
    <property type="entry name" value="LEUZIPPRCREB"/>
</dbReference>
<keyword evidence="6" id="KW-0175">Coiled coil</keyword>
<dbReference type="CDD" id="cd14686">
    <property type="entry name" value="bZIP"/>
    <property type="match status" value="1"/>
</dbReference>
<dbReference type="GO" id="GO:0000978">
    <property type="term" value="F:RNA polymerase II cis-regulatory region sequence-specific DNA binding"/>
    <property type="evidence" value="ECO:0007669"/>
    <property type="project" value="TreeGrafter"/>
</dbReference>
<feature type="compositionally biased region" description="Low complexity" evidence="7">
    <location>
        <begin position="215"/>
        <end position="225"/>
    </location>
</feature>
<accession>A0A7S1TIZ6</accession>
<gene>
    <name evidence="9" type="ORF">CCAE0312_LOCUS10091</name>
</gene>
<dbReference type="InterPro" id="IPR051882">
    <property type="entry name" value="ATF_bZIP_TF"/>
</dbReference>
<feature type="region of interest" description="Disordered" evidence="7">
    <location>
        <begin position="50"/>
        <end position="71"/>
    </location>
</feature>
<organism evidence="9">
    <name type="scientific">Compsopogon caeruleus</name>
    <dbReference type="NCBI Taxonomy" id="31354"/>
    <lineage>
        <taxon>Eukaryota</taxon>
        <taxon>Rhodophyta</taxon>
        <taxon>Compsopogonophyceae</taxon>
        <taxon>Compsopogonales</taxon>
        <taxon>Compsopogonaceae</taxon>
        <taxon>Compsopogon</taxon>
    </lineage>
</organism>
<feature type="compositionally biased region" description="Low complexity" evidence="7">
    <location>
        <begin position="190"/>
        <end position="203"/>
    </location>
</feature>
<dbReference type="Pfam" id="PF00170">
    <property type="entry name" value="bZIP_1"/>
    <property type="match status" value="1"/>
</dbReference>
<feature type="coiled-coil region" evidence="6">
    <location>
        <begin position="256"/>
        <end position="283"/>
    </location>
</feature>
<evidence type="ECO:0000259" key="8">
    <source>
        <dbReference type="PROSITE" id="PS50217"/>
    </source>
</evidence>
<evidence type="ECO:0000256" key="7">
    <source>
        <dbReference type="SAM" id="MobiDB-lite"/>
    </source>
</evidence>
<dbReference type="PANTHER" id="PTHR46164:SF3">
    <property type="entry name" value="ATF6, ISOFORM C"/>
    <property type="match status" value="1"/>
</dbReference>
<comment type="subcellular location">
    <subcellularLocation>
        <location evidence="1">Membrane</location>
        <topology evidence="1">Single-pass membrane protein</topology>
    </subcellularLocation>
</comment>
<dbReference type="PROSITE" id="PS50217">
    <property type="entry name" value="BZIP"/>
    <property type="match status" value="1"/>
</dbReference>
<protein>
    <recommendedName>
        <fullName evidence="8">BZIP domain-containing protein</fullName>
    </recommendedName>
</protein>
<proteinExistence type="predicted"/>
<keyword evidence="4" id="KW-0804">Transcription</keyword>
<dbReference type="GO" id="GO:0030968">
    <property type="term" value="P:endoplasmic reticulum unfolded protein response"/>
    <property type="evidence" value="ECO:0007669"/>
    <property type="project" value="TreeGrafter"/>
</dbReference>
<dbReference type="Gene3D" id="1.20.5.170">
    <property type="match status" value="1"/>
</dbReference>
<dbReference type="GO" id="GO:0000981">
    <property type="term" value="F:DNA-binding transcription factor activity, RNA polymerase II-specific"/>
    <property type="evidence" value="ECO:0007669"/>
    <property type="project" value="TreeGrafter"/>
</dbReference>
<evidence type="ECO:0000313" key="9">
    <source>
        <dbReference type="EMBL" id="CAD9237990.1"/>
    </source>
</evidence>
<dbReference type="InterPro" id="IPR046347">
    <property type="entry name" value="bZIP_sf"/>
</dbReference>
<dbReference type="PANTHER" id="PTHR46164">
    <property type="entry name" value="ATF6, ISOFORM C"/>
    <property type="match status" value="1"/>
</dbReference>
<evidence type="ECO:0000256" key="6">
    <source>
        <dbReference type="SAM" id="Coils"/>
    </source>
</evidence>